<evidence type="ECO:0000313" key="2">
    <source>
        <dbReference type="Proteomes" id="UP000265520"/>
    </source>
</evidence>
<reference evidence="1 2" key="1">
    <citation type="journal article" date="2018" name="Front. Plant Sci.">
        <title>Red Clover (Trifolium pratense) and Zigzag Clover (T. medium) - A Picture of Genomic Similarities and Differences.</title>
        <authorList>
            <person name="Dluhosova J."/>
            <person name="Istvanek J."/>
            <person name="Nedelnik J."/>
            <person name="Repkova J."/>
        </authorList>
    </citation>
    <scope>NUCLEOTIDE SEQUENCE [LARGE SCALE GENOMIC DNA]</scope>
    <source>
        <strain evidence="2">cv. 10/8</strain>
        <tissue evidence="1">Leaf</tissue>
    </source>
</reference>
<organism evidence="1 2">
    <name type="scientific">Trifolium medium</name>
    <dbReference type="NCBI Taxonomy" id="97028"/>
    <lineage>
        <taxon>Eukaryota</taxon>
        <taxon>Viridiplantae</taxon>
        <taxon>Streptophyta</taxon>
        <taxon>Embryophyta</taxon>
        <taxon>Tracheophyta</taxon>
        <taxon>Spermatophyta</taxon>
        <taxon>Magnoliopsida</taxon>
        <taxon>eudicotyledons</taxon>
        <taxon>Gunneridae</taxon>
        <taxon>Pentapetalae</taxon>
        <taxon>rosids</taxon>
        <taxon>fabids</taxon>
        <taxon>Fabales</taxon>
        <taxon>Fabaceae</taxon>
        <taxon>Papilionoideae</taxon>
        <taxon>50 kb inversion clade</taxon>
        <taxon>NPAAA clade</taxon>
        <taxon>Hologalegina</taxon>
        <taxon>IRL clade</taxon>
        <taxon>Trifolieae</taxon>
        <taxon>Trifolium</taxon>
    </lineage>
</organism>
<dbReference type="PANTHER" id="PTHR47680:SF2">
    <property type="entry name" value="SHEWANELLA-LIKE PROTEIN PHOSPHATASE 2"/>
    <property type="match status" value="1"/>
</dbReference>
<dbReference type="Proteomes" id="UP000265520">
    <property type="component" value="Unassembled WGS sequence"/>
</dbReference>
<sequence length="69" mass="7400">KQVPNLLSSFVDTFVDFSVSGIFLPPPPSSPPPPLPTRLPSPQRLIAIGDLHGDLKKSKEALRIAGLID</sequence>
<protein>
    <submittedName>
        <fullName evidence="1">Shewenella-like protein phosphatase 2</fullName>
    </submittedName>
</protein>
<keyword evidence="2" id="KW-1185">Reference proteome</keyword>
<feature type="non-terminal residue" evidence="1">
    <location>
        <position position="69"/>
    </location>
</feature>
<dbReference type="Gene3D" id="3.60.21.10">
    <property type="match status" value="1"/>
</dbReference>
<evidence type="ECO:0000313" key="1">
    <source>
        <dbReference type="EMBL" id="MCI90326.1"/>
    </source>
</evidence>
<dbReference type="InterPro" id="IPR029052">
    <property type="entry name" value="Metallo-depent_PP-like"/>
</dbReference>
<feature type="non-terminal residue" evidence="1">
    <location>
        <position position="1"/>
    </location>
</feature>
<dbReference type="AlphaFoldDB" id="A0A392VPS0"/>
<dbReference type="PANTHER" id="PTHR47680">
    <property type="entry name" value="SHEWANELLA-LIKE PROTEIN PHOSPHATASE 2"/>
    <property type="match status" value="1"/>
</dbReference>
<name>A0A392VPS0_9FABA</name>
<proteinExistence type="predicted"/>
<comment type="caution">
    <text evidence="1">The sequence shown here is derived from an EMBL/GenBank/DDBJ whole genome shotgun (WGS) entry which is preliminary data.</text>
</comment>
<accession>A0A392VPS0</accession>
<dbReference type="EMBL" id="LXQA011241316">
    <property type="protein sequence ID" value="MCI90326.1"/>
    <property type="molecule type" value="Genomic_DNA"/>
</dbReference>